<evidence type="ECO:0000256" key="1">
    <source>
        <dbReference type="SAM" id="MobiDB-lite"/>
    </source>
</evidence>
<dbReference type="EMBL" id="BGZK01000511">
    <property type="protein sequence ID" value="GBP47853.1"/>
    <property type="molecule type" value="Genomic_DNA"/>
</dbReference>
<reference evidence="2 3" key="1">
    <citation type="journal article" date="2019" name="Commun. Biol.">
        <title>The bagworm genome reveals a unique fibroin gene that provides high tensile strength.</title>
        <authorList>
            <person name="Kono N."/>
            <person name="Nakamura H."/>
            <person name="Ohtoshi R."/>
            <person name="Tomita M."/>
            <person name="Numata K."/>
            <person name="Arakawa K."/>
        </authorList>
    </citation>
    <scope>NUCLEOTIDE SEQUENCE [LARGE SCALE GENOMIC DNA]</scope>
</reference>
<feature type="compositionally biased region" description="Basic and acidic residues" evidence="1">
    <location>
        <begin position="96"/>
        <end position="109"/>
    </location>
</feature>
<dbReference type="Proteomes" id="UP000299102">
    <property type="component" value="Unassembled WGS sequence"/>
</dbReference>
<gene>
    <name evidence="2" type="ORF">EVAR_43544_1</name>
</gene>
<organism evidence="2 3">
    <name type="scientific">Eumeta variegata</name>
    <name type="common">Bagworm moth</name>
    <name type="synonym">Eumeta japonica</name>
    <dbReference type="NCBI Taxonomy" id="151549"/>
    <lineage>
        <taxon>Eukaryota</taxon>
        <taxon>Metazoa</taxon>
        <taxon>Ecdysozoa</taxon>
        <taxon>Arthropoda</taxon>
        <taxon>Hexapoda</taxon>
        <taxon>Insecta</taxon>
        <taxon>Pterygota</taxon>
        <taxon>Neoptera</taxon>
        <taxon>Endopterygota</taxon>
        <taxon>Lepidoptera</taxon>
        <taxon>Glossata</taxon>
        <taxon>Ditrysia</taxon>
        <taxon>Tineoidea</taxon>
        <taxon>Psychidae</taxon>
        <taxon>Oiketicinae</taxon>
        <taxon>Eumeta</taxon>
    </lineage>
</organism>
<comment type="caution">
    <text evidence="2">The sequence shown here is derived from an EMBL/GenBank/DDBJ whole genome shotgun (WGS) entry which is preliminary data.</text>
</comment>
<feature type="compositionally biased region" description="Gly residues" evidence="1">
    <location>
        <begin position="1"/>
        <end position="12"/>
    </location>
</feature>
<proteinExistence type="predicted"/>
<name>A0A4C1W9Y1_EUMVA</name>
<protein>
    <submittedName>
        <fullName evidence="2">Uncharacterized protein</fullName>
    </submittedName>
</protein>
<feature type="region of interest" description="Disordered" evidence="1">
    <location>
        <begin position="1"/>
        <end position="27"/>
    </location>
</feature>
<dbReference type="AlphaFoldDB" id="A0A4C1W9Y1"/>
<accession>A0A4C1W9Y1</accession>
<keyword evidence="3" id="KW-1185">Reference proteome</keyword>
<dbReference type="OrthoDB" id="6413693at2759"/>
<sequence length="120" mass="12677">MEGRWGDGGGSGAPELSLTKRNSTAEAFTSRQTPVFAQPARGVPGLDVRYAATYGNPYLKSSTLGLGGQVHTAKPTQTPAPPPYSAVRNSVSIPPDYKRGRNRVSDRAAHCGAVPTRQLL</sequence>
<evidence type="ECO:0000313" key="2">
    <source>
        <dbReference type="EMBL" id="GBP47853.1"/>
    </source>
</evidence>
<evidence type="ECO:0000313" key="3">
    <source>
        <dbReference type="Proteomes" id="UP000299102"/>
    </source>
</evidence>
<feature type="region of interest" description="Disordered" evidence="1">
    <location>
        <begin position="69"/>
        <end position="120"/>
    </location>
</feature>